<comment type="caution">
    <text evidence="1">The sequence shown here is derived from an EMBL/GenBank/DDBJ whole genome shotgun (WGS) entry which is preliminary data.</text>
</comment>
<evidence type="ECO:0000313" key="1">
    <source>
        <dbReference type="EMBL" id="GAF05406.1"/>
    </source>
</evidence>
<dbReference type="STRING" id="869213.GCA_000517085_03894"/>
<dbReference type="OrthoDB" id="961266at2"/>
<organism evidence="1 2">
    <name type="scientific">Saccharicrinis fermentans DSM 9555 = JCM 21142</name>
    <dbReference type="NCBI Taxonomy" id="869213"/>
    <lineage>
        <taxon>Bacteria</taxon>
        <taxon>Pseudomonadati</taxon>
        <taxon>Bacteroidota</taxon>
        <taxon>Bacteroidia</taxon>
        <taxon>Marinilabiliales</taxon>
        <taxon>Marinilabiliaceae</taxon>
        <taxon>Saccharicrinis</taxon>
    </lineage>
</organism>
<accession>W7YLG0</accession>
<dbReference type="Proteomes" id="UP000019402">
    <property type="component" value="Unassembled WGS sequence"/>
</dbReference>
<evidence type="ECO:0000313" key="2">
    <source>
        <dbReference type="Proteomes" id="UP000019402"/>
    </source>
</evidence>
<reference evidence="1" key="1">
    <citation type="journal article" date="2014" name="Genome Announc.">
        <title>Draft Genome Sequence of Cytophaga fermentans JCM 21142T, a Facultative Anaerobe Isolated from Marine Mud.</title>
        <authorList>
            <person name="Starns D."/>
            <person name="Oshima K."/>
            <person name="Suda W."/>
            <person name="Iino T."/>
            <person name="Yuki M."/>
            <person name="Inoue J."/>
            <person name="Kitamura K."/>
            <person name="Iida T."/>
            <person name="Darby A."/>
            <person name="Hattori M."/>
            <person name="Ohkuma M."/>
        </authorList>
    </citation>
    <scope>NUCLEOTIDE SEQUENCE [LARGE SCALE GENOMIC DNA]</scope>
    <source>
        <strain evidence="1">JCM 21142</strain>
    </source>
</reference>
<dbReference type="AlphaFoldDB" id="W7YLG0"/>
<dbReference type="RefSeq" id="WP_027473220.1">
    <property type="nucleotide sequence ID" value="NZ_BAMD01000085.1"/>
</dbReference>
<name>W7YLG0_9BACT</name>
<keyword evidence="2" id="KW-1185">Reference proteome</keyword>
<sequence>MTGSEGDIAQMGDTVKLVTDYTPYKQRRVEYQTPNKGQTFWVKNEELEEKPLTLSVPATTEIATETKKYFRLEDVSEVYIISPMDDNVNTKILADVIVDIKEGKIYKAKDNKSWYLLEPIGLQKNGLSIKYKGLNQKADNGVTDEVVDSITSVINLNTDSYSDRRENFKEVIKVIKVINVNKCSNR</sequence>
<proteinExistence type="predicted"/>
<protein>
    <submittedName>
        <fullName evidence="1">Uncharacterized protein</fullName>
    </submittedName>
</protein>
<dbReference type="EMBL" id="BAMD01000085">
    <property type="protein sequence ID" value="GAF05406.1"/>
    <property type="molecule type" value="Genomic_DNA"/>
</dbReference>
<gene>
    <name evidence="1" type="ORF">JCM21142_104140</name>
</gene>